<reference evidence="2" key="1">
    <citation type="journal article" date="2014" name="Front. Microbiol.">
        <title>High frequency of phylogenetically diverse reductive dehalogenase-homologous genes in deep subseafloor sedimentary metagenomes.</title>
        <authorList>
            <person name="Kawai M."/>
            <person name="Futagami T."/>
            <person name="Toyoda A."/>
            <person name="Takaki Y."/>
            <person name="Nishi S."/>
            <person name="Hori S."/>
            <person name="Arai W."/>
            <person name="Tsubouchi T."/>
            <person name="Morono Y."/>
            <person name="Uchiyama I."/>
            <person name="Ito T."/>
            <person name="Fujiyama A."/>
            <person name="Inagaki F."/>
            <person name="Takami H."/>
        </authorList>
    </citation>
    <scope>NUCLEOTIDE SEQUENCE</scope>
    <source>
        <strain evidence="2">Expedition CK06-06</strain>
    </source>
</reference>
<evidence type="ECO:0000313" key="2">
    <source>
        <dbReference type="EMBL" id="GAG99694.1"/>
    </source>
</evidence>
<name>X1BV89_9ZZZZ</name>
<proteinExistence type="predicted"/>
<dbReference type="EMBL" id="BART01020068">
    <property type="protein sequence ID" value="GAG99694.1"/>
    <property type="molecule type" value="Genomic_DNA"/>
</dbReference>
<gene>
    <name evidence="2" type="ORF">S01H4_37367</name>
</gene>
<accession>X1BV89</accession>
<sequence>MDRRVDLRKIVDLAQMKFQDLKKLLQGTKDKKTRKAISSHMGDRHTLHGMLIEKEIRKRRNRRRNKIARQSRKINRSK</sequence>
<comment type="caution">
    <text evidence="2">The sequence shown here is derived from an EMBL/GenBank/DDBJ whole genome shotgun (WGS) entry which is preliminary data.</text>
</comment>
<dbReference type="AlphaFoldDB" id="X1BV89"/>
<organism evidence="2">
    <name type="scientific">marine sediment metagenome</name>
    <dbReference type="NCBI Taxonomy" id="412755"/>
    <lineage>
        <taxon>unclassified sequences</taxon>
        <taxon>metagenomes</taxon>
        <taxon>ecological metagenomes</taxon>
    </lineage>
</organism>
<evidence type="ECO:0000256" key="1">
    <source>
        <dbReference type="SAM" id="MobiDB-lite"/>
    </source>
</evidence>
<feature type="compositionally biased region" description="Basic residues" evidence="1">
    <location>
        <begin position="57"/>
        <end position="78"/>
    </location>
</feature>
<protein>
    <submittedName>
        <fullName evidence="2">Uncharacterized protein</fullName>
    </submittedName>
</protein>
<feature type="region of interest" description="Disordered" evidence="1">
    <location>
        <begin position="56"/>
        <end position="78"/>
    </location>
</feature>